<evidence type="ECO:0000259" key="8">
    <source>
        <dbReference type="PROSITE" id="PS50109"/>
    </source>
</evidence>
<dbReference type="HOGENOM" id="CLU_000445_114_57_5"/>
<evidence type="ECO:0000313" key="9">
    <source>
        <dbReference type="EMBL" id="ACM35850.1"/>
    </source>
</evidence>
<evidence type="ECO:0000256" key="7">
    <source>
        <dbReference type="ARBA" id="ARBA00022840"/>
    </source>
</evidence>
<keyword evidence="3" id="KW-0597">Phosphoprotein</keyword>
<dbReference type="Gene3D" id="3.30.565.10">
    <property type="entry name" value="Histidine kinase-like ATPase, C-terminal domain"/>
    <property type="match status" value="1"/>
</dbReference>
<dbReference type="InterPro" id="IPR005467">
    <property type="entry name" value="His_kinase_dom"/>
</dbReference>
<dbReference type="InterPro" id="IPR000014">
    <property type="entry name" value="PAS"/>
</dbReference>
<comment type="catalytic activity">
    <reaction evidence="1">
        <text>ATP + protein L-histidine = ADP + protein N-phospho-L-histidine.</text>
        <dbReference type="EC" id="2.7.13.3"/>
    </reaction>
</comment>
<dbReference type="GO" id="GO:0004673">
    <property type="term" value="F:protein histidine kinase activity"/>
    <property type="evidence" value="ECO:0007669"/>
    <property type="project" value="UniProtKB-EC"/>
</dbReference>
<dbReference type="STRING" id="311402.Avi_1193"/>
<dbReference type="Proteomes" id="UP000001596">
    <property type="component" value="Chromosome 1"/>
</dbReference>
<evidence type="ECO:0000256" key="2">
    <source>
        <dbReference type="ARBA" id="ARBA00012438"/>
    </source>
</evidence>
<dbReference type="PROSITE" id="PS50109">
    <property type="entry name" value="HIS_KIN"/>
    <property type="match status" value="1"/>
</dbReference>
<evidence type="ECO:0000256" key="1">
    <source>
        <dbReference type="ARBA" id="ARBA00000085"/>
    </source>
</evidence>
<dbReference type="AlphaFoldDB" id="B9JTD7"/>
<gene>
    <name evidence="9" type="ordered locus">Avi_1193</name>
</gene>
<dbReference type="Gene3D" id="3.30.450.20">
    <property type="entry name" value="PAS domain"/>
    <property type="match status" value="1"/>
</dbReference>
<dbReference type="KEGG" id="avi:Avi_1193"/>
<evidence type="ECO:0000256" key="3">
    <source>
        <dbReference type="ARBA" id="ARBA00022553"/>
    </source>
</evidence>
<keyword evidence="4" id="KW-0808">Transferase</keyword>
<dbReference type="SUPFAM" id="SSF55874">
    <property type="entry name" value="ATPase domain of HSP90 chaperone/DNA topoisomerase II/histidine kinase"/>
    <property type="match status" value="1"/>
</dbReference>
<name>B9JTD7_ALLAM</name>
<dbReference type="eggNOG" id="COG3920">
    <property type="taxonomic scope" value="Bacteria"/>
</dbReference>
<dbReference type="PANTHER" id="PTHR41523:SF8">
    <property type="entry name" value="ETHYLENE RESPONSE SENSOR PROTEIN"/>
    <property type="match status" value="1"/>
</dbReference>
<dbReference type="SMART" id="SM00387">
    <property type="entry name" value="HATPase_c"/>
    <property type="match status" value="1"/>
</dbReference>
<dbReference type="InterPro" id="IPR003594">
    <property type="entry name" value="HATPase_dom"/>
</dbReference>
<keyword evidence="10" id="KW-1185">Reference proteome</keyword>
<dbReference type="PANTHER" id="PTHR41523">
    <property type="entry name" value="TWO-COMPONENT SYSTEM SENSOR PROTEIN"/>
    <property type="match status" value="1"/>
</dbReference>
<proteinExistence type="predicted"/>
<keyword evidence="6" id="KW-0418">Kinase</keyword>
<dbReference type="InterPro" id="IPR036890">
    <property type="entry name" value="HATPase_C_sf"/>
</dbReference>
<evidence type="ECO:0000256" key="5">
    <source>
        <dbReference type="ARBA" id="ARBA00022741"/>
    </source>
</evidence>
<dbReference type="CDD" id="cd00130">
    <property type="entry name" value="PAS"/>
    <property type="match status" value="1"/>
</dbReference>
<feature type="domain" description="Histidine kinase" evidence="8">
    <location>
        <begin position="289"/>
        <end position="381"/>
    </location>
</feature>
<dbReference type="InterPro" id="IPR013656">
    <property type="entry name" value="PAS_4"/>
</dbReference>
<evidence type="ECO:0000313" key="10">
    <source>
        <dbReference type="Proteomes" id="UP000001596"/>
    </source>
</evidence>
<dbReference type="EC" id="2.7.13.3" evidence="2"/>
<evidence type="ECO:0000256" key="4">
    <source>
        <dbReference type="ARBA" id="ARBA00022679"/>
    </source>
</evidence>
<dbReference type="InterPro" id="IPR035965">
    <property type="entry name" value="PAS-like_dom_sf"/>
</dbReference>
<reference evidence="9 10" key="1">
    <citation type="journal article" date="2009" name="J. Bacteriol.">
        <title>Genome sequences of three Agrobacterium biovars help elucidate the evolution of multichromosome genomes in bacteria.</title>
        <authorList>
            <person name="Slater S.C."/>
            <person name="Goldman B.S."/>
            <person name="Goodner B."/>
            <person name="Setubal J.C."/>
            <person name="Farrand S.K."/>
            <person name="Nester E.W."/>
            <person name="Burr T.J."/>
            <person name="Banta L."/>
            <person name="Dickerman A.W."/>
            <person name="Paulsen I."/>
            <person name="Otten L."/>
            <person name="Suen G."/>
            <person name="Welch R."/>
            <person name="Almeida N.F."/>
            <person name="Arnold F."/>
            <person name="Burton O.T."/>
            <person name="Du Z."/>
            <person name="Ewing A."/>
            <person name="Godsy E."/>
            <person name="Heisel S."/>
            <person name="Houmiel K.L."/>
            <person name="Jhaveri J."/>
            <person name="Lu J."/>
            <person name="Miller N.M."/>
            <person name="Norton S."/>
            <person name="Chen Q."/>
            <person name="Phoolcharoen W."/>
            <person name="Ohlin V."/>
            <person name="Ondrusek D."/>
            <person name="Pride N."/>
            <person name="Stricklin S.L."/>
            <person name="Sun J."/>
            <person name="Wheeler C."/>
            <person name="Wilson L."/>
            <person name="Zhu H."/>
            <person name="Wood D.W."/>
        </authorList>
    </citation>
    <scope>NUCLEOTIDE SEQUENCE [LARGE SCALE GENOMIC DNA]</scope>
    <source>
        <strain evidence="10">S4 / ATCC BAA-846</strain>
    </source>
</reference>
<keyword evidence="7" id="KW-0067">ATP-binding</keyword>
<dbReference type="SUPFAM" id="SSF55785">
    <property type="entry name" value="PYP-like sensor domain (PAS domain)"/>
    <property type="match status" value="1"/>
</dbReference>
<accession>B9JTD7</accession>
<protein>
    <recommendedName>
        <fullName evidence="2">histidine kinase</fullName>
        <ecNumber evidence="2">2.7.13.3</ecNumber>
    </recommendedName>
</protein>
<keyword evidence="5" id="KW-0547">Nucleotide-binding</keyword>
<sequence>MQQPRVWRATVTALDLTSSIFRRCLPSHGLLRKSSALEGLFMPKIPTLHLEAASTLAVVVSSNEPLLFLSDDLRIIAASTSFCRAFEIDPTSTSGKRLGDLGSGEWAMPRLQSLLMATATGSVNVDAYEIDLKRPNHKTRRLVVNARTLDDGDLNHIRLLLAITDVTDMRAEARLKDDLVRDKAILLQEVQHRVANSLQIIASVLMQSARRVQSEEARGHLHDARQRIMSIAALQRQLSASPGGSVELSAYFTQLCQSLGASMIADPERLSIQVTVDDSTVDADASVSLGLVVTELVINALKHAFPDGRAGMIAIDYRSAGKDWALTITDNGIGMPVGNDAPKAGLGTGIVEALVKNMNGEITLSSAEPGTVVTISHREASDRQPDFSPAA</sequence>
<dbReference type="GO" id="GO:0005524">
    <property type="term" value="F:ATP binding"/>
    <property type="evidence" value="ECO:0007669"/>
    <property type="project" value="UniProtKB-KW"/>
</dbReference>
<organism evidence="9 10">
    <name type="scientific">Allorhizobium ampelinum (strain ATCC BAA-846 / DSM 112012 / S4)</name>
    <name type="common">Agrobacterium vitis (strain S4)</name>
    <dbReference type="NCBI Taxonomy" id="311402"/>
    <lineage>
        <taxon>Bacteria</taxon>
        <taxon>Pseudomonadati</taxon>
        <taxon>Pseudomonadota</taxon>
        <taxon>Alphaproteobacteria</taxon>
        <taxon>Hyphomicrobiales</taxon>
        <taxon>Rhizobiaceae</taxon>
        <taxon>Rhizobium/Agrobacterium group</taxon>
        <taxon>Allorhizobium</taxon>
        <taxon>Allorhizobium ampelinum</taxon>
    </lineage>
</organism>
<dbReference type="Pfam" id="PF02518">
    <property type="entry name" value="HATPase_c"/>
    <property type="match status" value="1"/>
</dbReference>
<dbReference type="Pfam" id="PF07568">
    <property type="entry name" value="HisKA_2"/>
    <property type="match status" value="1"/>
</dbReference>
<evidence type="ECO:0000256" key="6">
    <source>
        <dbReference type="ARBA" id="ARBA00022777"/>
    </source>
</evidence>
<dbReference type="Pfam" id="PF08448">
    <property type="entry name" value="PAS_4"/>
    <property type="match status" value="1"/>
</dbReference>
<dbReference type="InterPro" id="IPR011495">
    <property type="entry name" value="Sig_transdc_His_kin_sub2_dim/P"/>
</dbReference>
<dbReference type="EMBL" id="CP000633">
    <property type="protein sequence ID" value="ACM35850.1"/>
    <property type="molecule type" value="Genomic_DNA"/>
</dbReference>